<feature type="domain" description="Major facilitator superfamily (MFS) profile" evidence="9">
    <location>
        <begin position="64"/>
        <end position="462"/>
    </location>
</feature>
<dbReference type="EMBL" id="KV878592">
    <property type="protein sequence ID" value="OJJ55678.1"/>
    <property type="molecule type" value="Genomic_DNA"/>
</dbReference>
<dbReference type="Gene3D" id="1.20.1250.20">
    <property type="entry name" value="MFS general substrate transporter like domains"/>
    <property type="match status" value="1"/>
</dbReference>
<comment type="subcellular location">
    <subcellularLocation>
        <location evidence="1">Endomembrane system</location>
        <topology evidence="1">Multi-pass membrane protein</topology>
    </subcellularLocation>
</comment>
<feature type="transmembrane region" description="Helical" evidence="8">
    <location>
        <begin position="409"/>
        <end position="433"/>
    </location>
</feature>
<feature type="transmembrane region" description="Helical" evidence="8">
    <location>
        <begin position="326"/>
        <end position="343"/>
    </location>
</feature>
<dbReference type="GeneID" id="63762474"/>
<feature type="transmembrane region" description="Helical" evidence="8">
    <location>
        <begin position="94"/>
        <end position="117"/>
    </location>
</feature>
<keyword evidence="5 8" id="KW-1133">Transmembrane helix</keyword>
<evidence type="ECO:0000256" key="7">
    <source>
        <dbReference type="SAM" id="MobiDB-lite"/>
    </source>
</evidence>
<dbReference type="InterPro" id="IPR036259">
    <property type="entry name" value="MFS_trans_sf"/>
</dbReference>
<dbReference type="SUPFAM" id="SSF103473">
    <property type="entry name" value="MFS general substrate transporter"/>
    <property type="match status" value="1"/>
</dbReference>
<feature type="transmembrane region" description="Helical" evidence="8">
    <location>
        <begin position="215"/>
        <end position="238"/>
    </location>
</feature>
<feature type="transmembrane region" description="Helical" evidence="8">
    <location>
        <begin position="188"/>
        <end position="209"/>
    </location>
</feature>
<dbReference type="AlphaFoldDB" id="A0A1L9T8A6"/>
<feature type="transmembrane region" description="Helical" evidence="8">
    <location>
        <begin position="151"/>
        <end position="176"/>
    </location>
</feature>
<dbReference type="PANTHER" id="PTHR23514:SF3">
    <property type="entry name" value="BYPASS OF STOP CODON PROTEIN 6"/>
    <property type="match status" value="1"/>
</dbReference>
<dbReference type="GO" id="GO:0016020">
    <property type="term" value="C:membrane"/>
    <property type="evidence" value="ECO:0007669"/>
    <property type="project" value="TreeGrafter"/>
</dbReference>
<dbReference type="Pfam" id="PF07690">
    <property type="entry name" value="MFS_1"/>
    <property type="match status" value="2"/>
</dbReference>
<dbReference type="GO" id="GO:0022857">
    <property type="term" value="F:transmembrane transporter activity"/>
    <property type="evidence" value="ECO:0007669"/>
    <property type="project" value="InterPro"/>
</dbReference>
<feature type="transmembrane region" description="Helical" evidence="8">
    <location>
        <begin position="284"/>
        <end position="306"/>
    </location>
</feature>
<keyword evidence="6 8" id="KW-0472">Membrane</keyword>
<dbReference type="OrthoDB" id="413079at2759"/>
<sequence>MTANSELQDQPPEQLQQPRDAGDAEKGLQAQTQSELRGSCENASSNNNDEELERWNSTPRNIAKTLATFWAFLVMGANDSAYGPLIPYLETWYGLSYTTVSLVFLSPIGGYTLAAITNNKLHIHLGRRGIAWLSPGCHLIAYIVNCLHPPYPVLVVSFIFAGLGNGLADSAWNAWIGNMADSNQMLGLLHGVYGLGAVMAPLVATSLITEAKVGWFYFYYIMVACAAIELASCLWSFWDSDAAAFRQSQLNASNLAGQEGSGEAAAEEKGGVRRALFVPRYARVTWILAFFLLGYVGLEVAVGGWVVTFLMRVRDGAEFASGMGSTGYWLGITVGRVLLGFVTPRIGEKLAIAIYLVLAIAFCLIFWLVPSFYASVVAVSFQGFFLGPMFPGAVVVATRLLPRALHVSAIGFAAAFGASGAAILPFAIGAVAQAKGVEVLQPFAIALTVSILLLWGGLPRMPKAV</sequence>
<feature type="compositionally biased region" description="Low complexity" evidence="7">
    <location>
        <begin position="1"/>
        <end position="18"/>
    </location>
</feature>
<feature type="compositionally biased region" description="Polar residues" evidence="7">
    <location>
        <begin position="29"/>
        <end position="47"/>
    </location>
</feature>
<evidence type="ECO:0000313" key="10">
    <source>
        <dbReference type="EMBL" id="OJJ55678.1"/>
    </source>
</evidence>
<keyword evidence="4 8" id="KW-0812">Transmembrane</keyword>
<evidence type="ECO:0000313" key="11">
    <source>
        <dbReference type="Proteomes" id="UP000184356"/>
    </source>
</evidence>
<name>A0A1L9T8A6_9EURO</name>
<dbReference type="RefSeq" id="XP_040699484.1">
    <property type="nucleotide sequence ID" value="XM_040846401.1"/>
</dbReference>
<evidence type="ECO:0000256" key="1">
    <source>
        <dbReference type="ARBA" id="ARBA00004127"/>
    </source>
</evidence>
<evidence type="ECO:0000256" key="4">
    <source>
        <dbReference type="ARBA" id="ARBA00022692"/>
    </source>
</evidence>
<dbReference type="PANTHER" id="PTHR23514">
    <property type="entry name" value="BYPASS OF STOP CODON PROTEIN 6"/>
    <property type="match status" value="1"/>
</dbReference>
<feature type="transmembrane region" description="Helical" evidence="8">
    <location>
        <begin position="62"/>
        <end position="82"/>
    </location>
</feature>
<evidence type="ECO:0000256" key="6">
    <source>
        <dbReference type="ARBA" id="ARBA00023136"/>
    </source>
</evidence>
<evidence type="ECO:0000256" key="3">
    <source>
        <dbReference type="ARBA" id="ARBA00022448"/>
    </source>
</evidence>
<dbReference type="GO" id="GO:0012505">
    <property type="term" value="C:endomembrane system"/>
    <property type="evidence" value="ECO:0007669"/>
    <property type="project" value="UniProtKB-SubCell"/>
</dbReference>
<dbReference type="InterPro" id="IPR051788">
    <property type="entry name" value="MFS_Transporter"/>
</dbReference>
<feature type="transmembrane region" description="Helical" evidence="8">
    <location>
        <begin position="129"/>
        <end position="145"/>
    </location>
</feature>
<dbReference type="InterPro" id="IPR011701">
    <property type="entry name" value="MFS"/>
</dbReference>
<feature type="transmembrane region" description="Helical" evidence="8">
    <location>
        <begin position="350"/>
        <end position="369"/>
    </location>
</feature>
<feature type="region of interest" description="Disordered" evidence="7">
    <location>
        <begin position="1"/>
        <end position="56"/>
    </location>
</feature>
<feature type="transmembrane region" description="Helical" evidence="8">
    <location>
        <begin position="375"/>
        <end position="397"/>
    </location>
</feature>
<evidence type="ECO:0000259" key="9">
    <source>
        <dbReference type="PROSITE" id="PS50850"/>
    </source>
</evidence>
<dbReference type="PROSITE" id="PS50850">
    <property type="entry name" value="MFS"/>
    <property type="match status" value="1"/>
</dbReference>
<dbReference type="STRING" id="1036612.A0A1L9T8A6"/>
<organism evidence="10 11">
    <name type="scientific">Aspergillus sydowii CBS 593.65</name>
    <dbReference type="NCBI Taxonomy" id="1036612"/>
    <lineage>
        <taxon>Eukaryota</taxon>
        <taxon>Fungi</taxon>
        <taxon>Dikarya</taxon>
        <taxon>Ascomycota</taxon>
        <taxon>Pezizomycotina</taxon>
        <taxon>Eurotiomycetes</taxon>
        <taxon>Eurotiomycetidae</taxon>
        <taxon>Eurotiales</taxon>
        <taxon>Aspergillaceae</taxon>
        <taxon>Aspergillus</taxon>
        <taxon>Aspergillus subgen. Nidulantes</taxon>
    </lineage>
</organism>
<evidence type="ECO:0000256" key="5">
    <source>
        <dbReference type="ARBA" id="ARBA00022989"/>
    </source>
</evidence>
<dbReference type="VEuPathDB" id="FungiDB:ASPSYDRAFT_420718"/>
<comment type="similarity">
    <text evidence="2">Belongs to the major facilitator superfamily.</text>
</comment>
<keyword evidence="3" id="KW-0813">Transport</keyword>
<dbReference type="FunFam" id="1.20.1250.20:FF:000286">
    <property type="entry name" value="MFS efflux transporter"/>
    <property type="match status" value="1"/>
</dbReference>
<keyword evidence="11" id="KW-1185">Reference proteome</keyword>
<accession>A0A1L9T8A6</accession>
<evidence type="ECO:0000256" key="8">
    <source>
        <dbReference type="SAM" id="Phobius"/>
    </source>
</evidence>
<gene>
    <name evidence="10" type="ORF">ASPSYDRAFT_420718</name>
</gene>
<proteinExistence type="inferred from homology"/>
<dbReference type="InterPro" id="IPR020846">
    <property type="entry name" value="MFS_dom"/>
</dbReference>
<reference evidence="11" key="1">
    <citation type="journal article" date="2017" name="Genome Biol.">
        <title>Comparative genomics reveals high biological diversity and specific adaptations in the industrially and medically important fungal genus Aspergillus.</title>
        <authorList>
            <person name="de Vries R.P."/>
            <person name="Riley R."/>
            <person name="Wiebenga A."/>
            <person name="Aguilar-Osorio G."/>
            <person name="Amillis S."/>
            <person name="Uchima C.A."/>
            <person name="Anderluh G."/>
            <person name="Asadollahi M."/>
            <person name="Askin M."/>
            <person name="Barry K."/>
            <person name="Battaglia E."/>
            <person name="Bayram O."/>
            <person name="Benocci T."/>
            <person name="Braus-Stromeyer S.A."/>
            <person name="Caldana C."/>
            <person name="Canovas D."/>
            <person name="Cerqueira G.C."/>
            <person name="Chen F."/>
            <person name="Chen W."/>
            <person name="Choi C."/>
            <person name="Clum A."/>
            <person name="Dos Santos R.A."/>
            <person name="Damasio A.R."/>
            <person name="Diallinas G."/>
            <person name="Emri T."/>
            <person name="Fekete E."/>
            <person name="Flipphi M."/>
            <person name="Freyberg S."/>
            <person name="Gallo A."/>
            <person name="Gournas C."/>
            <person name="Habgood R."/>
            <person name="Hainaut M."/>
            <person name="Harispe M.L."/>
            <person name="Henrissat B."/>
            <person name="Hilden K.S."/>
            <person name="Hope R."/>
            <person name="Hossain A."/>
            <person name="Karabika E."/>
            <person name="Karaffa L."/>
            <person name="Karanyi Z."/>
            <person name="Krasevec N."/>
            <person name="Kuo A."/>
            <person name="Kusch H."/>
            <person name="LaButti K."/>
            <person name="Lagendijk E.L."/>
            <person name="Lapidus A."/>
            <person name="Levasseur A."/>
            <person name="Lindquist E."/>
            <person name="Lipzen A."/>
            <person name="Logrieco A.F."/>
            <person name="MacCabe A."/>
            <person name="Maekelae M.R."/>
            <person name="Malavazi I."/>
            <person name="Melin P."/>
            <person name="Meyer V."/>
            <person name="Mielnichuk N."/>
            <person name="Miskei M."/>
            <person name="Molnar A.P."/>
            <person name="Mule G."/>
            <person name="Ngan C.Y."/>
            <person name="Orejas M."/>
            <person name="Orosz E."/>
            <person name="Ouedraogo J.P."/>
            <person name="Overkamp K.M."/>
            <person name="Park H.-S."/>
            <person name="Perrone G."/>
            <person name="Piumi F."/>
            <person name="Punt P.J."/>
            <person name="Ram A.F."/>
            <person name="Ramon A."/>
            <person name="Rauscher S."/>
            <person name="Record E."/>
            <person name="Riano-Pachon D.M."/>
            <person name="Robert V."/>
            <person name="Roehrig J."/>
            <person name="Ruller R."/>
            <person name="Salamov A."/>
            <person name="Salih N.S."/>
            <person name="Samson R.A."/>
            <person name="Sandor E."/>
            <person name="Sanguinetti M."/>
            <person name="Schuetze T."/>
            <person name="Sepcic K."/>
            <person name="Shelest E."/>
            <person name="Sherlock G."/>
            <person name="Sophianopoulou V."/>
            <person name="Squina F.M."/>
            <person name="Sun H."/>
            <person name="Susca A."/>
            <person name="Todd R.B."/>
            <person name="Tsang A."/>
            <person name="Unkles S.E."/>
            <person name="van de Wiele N."/>
            <person name="van Rossen-Uffink D."/>
            <person name="Oliveira J.V."/>
            <person name="Vesth T.C."/>
            <person name="Visser J."/>
            <person name="Yu J.-H."/>
            <person name="Zhou M."/>
            <person name="Andersen M.R."/>
            <person name="Archer D.B."/>
            <person name="Baker S.E."/>
            <person name="Benoit I."/>
            <person name="Brakhage A.A."/>
            <person name="Braus G.H."/>
            <person name="Fischer R."/>
            <person name="Frisvad J.C."/>
            <person name="Goldman G.H."/>
            <person name="Houbraken J."/>
            <person name="Oakley B."/>
            <person name="Pocsi I."/>
            <person name="Scazzocchio C."/>
            <person name="Seiboth B."/>
            <person name="vanKuyk P.A."/>
            <person name="Wortman J."/>
            <person name="Dyer P.S."/>
            <person name="Grigoriev I.V."/>
        </authorList>
    </citation>
    <scope>NUCLEOTIDE SEQUENCE [LARGE SCALE GENOMIC DNA]</scope>
    <source>
        <strain evidence="11">CBS 593.65</strain>
    </source>
</reference>
<dbReference type="Proteomes" id="UP000184356">
    <property type="component" value="Unassembled WGS sequence"/>
</dbReference>
<feature type="transmembrane region" description="Helical" evidence="8">
    <location>
        <begin position="439"/>
        <end position="458"/>
    </location>
</feature>
<evidence type="ECO:0000256" key="2">
    <source>
        <dbReference type="ARBA" id="ARBA00008335"/>
    </source>
</evidence>
<dbReference type="FunFam" id="1.20.1250.20:FF:000308">
    <property type="entry name" value="MFS efflux transporter"/>
    <property type="match status" value="1"/>
</dbReference>
<protein>
    <recommendedName>
        <fullName evidence="9">Major facilitator superfamily (MFS) profile domain-containing protein</fullName>
    </recommendedName>
</protein>